<accession>M8C602</accession>
<feature type="domain" description="PGG" evidence="3">
    <location>
        <begin position="26"/>
        <end position="137"/>
    </location>
</feature>
<evidence type="ECO:0000256" key="2">
    <source>
        <dbReference type="SAM" id="Phobius"/>
    </source>
</evidence>
<keyword evidence="2" id="KW-0812">Transmembrane</keyword>
<feature type="transmembrane region" description="Helical" evidence="2">
    <location>
        <begin position="456"/>
        <end position="475"/>
    </location>
</feature>
<name>M8C602_AEGTA</name>
<feature type="transmembrane region" description="Helical" evidence="2">
    <location>
        <begin position="405"/>
        <end position="422"/>
    </location>
</feature>
<feature type="transmembrane region" description="Helical" evidence="2">
    <location>
        <begin position="84"/>
        <end position="106"/>
    </location>
</feature>
<keyword evidence="2" id="KW-1133">Transmembrane helix</keyword>
<feature type="transmembrane region" description="Helical" evidence="2">
    <location>
        <begin position="513"/>
        <end position="535"/>
    </location>
</feature>
<dbReference type="Pfam" id="PF13962">
    <property type="entry name" value="PGG"/>
    <property type="match status" value="5"/>
</dbReference>
<feature type="transmembrane region" description="Helical" evidence="2">
    <location>
        <begin position="688"/>
        <end position="709"/>
    </location>
</feature>
<dbReference type="InterPro" id="IPR026961">
    <property type="entry name" value="PGG_dom"/>
</dbReference>
<feature type="transmembrane region" description="Helical" evidence="2">
    <location>
        <begin position="113"/>
        <end position="132"/>
    </location>
</feature>
<feature type="transmembrane region" description="Helical" evidence="2">
    <location>
        <begin position="625"/>
        <end position="647"/>
    </location>
</feature>
<sequence>MAASTDKVEFGTGAAAAAAPKQEPSWEYHLRKYLMLLATLVATATYAAGLSPPGGVWQESGRDGEGRSHEAGDPVLYHSARYLAFFYFNATAFAASLVVNLLLLVLNERRTAWLAVLRFVMVLDLLGLMGAFATGSCEDLPTTVYVSTLVVALAAYVGIHILLATYAPSEAGQTSPSQVVVREKERPDDALKLKEQRKVLLLLATFATGISYAAGLNPPGGFLGETEGRHEAGDPMLKVHQLARLMAFFYCNATAFVASLLIIVLLLGRRLQRYYADLQMYGFILVVLLGLLGAYAAGSSRKADTTAYVVVLVAAVLVYILLVMVVMVLVPDPLKSSGSWLRLKSISARASHWLQERGCHQNQTESQSSSPARELLATSGGGWQGSLADEGNTGNKNEGIEKAKSLILLLATLAATITYQAGMDPPGGVWQEADEQGRYKAGDPILLFKHAARYKAFFYCNSTAFVASLVVILMVQNKSLMSGHVLEVAMILDLFGLIGAYAAGSCREVSTSIYVVALAGAGPVYVVIHVVFFTLDNEDLSNEEKRRIDKRRKRLLLLAILDLSNEEKRRIDKRRKRLLLLAILVATITYQAGLTPPGGFWTKDGPKYSAGSPVLEDHDEYRRRYLAFFYFNSTSFMASMALIVMLVNPNLYRPGIRCYALYVCMVVALFGLMGAYAAGCARQLRTSIYVFVLVGAVVAFIVVQLLVFFKFFESCATPDGENGSSSGSSAAAGSSSKANTPSSSSRPRRGSSPKPRPSTEATSRRRKYLMLLAILAASVTYQAGLKPPGGVSERWATAGNSLLRRSDLARFRAFFYCNSTSFVASVVVIVLLLQESLQDHALLLYAMNTAIVLDLLGLLGAYAAGSSREWDTSGYVIALAAAVLAYVGIHLVLWMLGGRRGRGRVASVPQQLLPAVPKDTRRCSSSPC</sequence>
<dbReference type="GO" id="GO:0016020">
    <property type="term" value="C:membrane"/>
    <property type="evidence" value="ECO:0007669"/>
    <property type="project" value="TreeGrafter"/>
</dbReference>
<feature type="transmembrane region" description="Helical" evidence="2">
    <location>
        <begin position="659"/>
        <end position="676"/>
    </location>
</feature>
<feature type="domain" description="PGG" evidence="3">
    <location>
        <begin position="761"/>
        <end position="868"/>
    </location>
</feature>
<organism evidence="4">
    <name type="scientific">Aegilops tauschii</name>
    <name type="common">Tausch's goatgrass</name>
    <name type="synonym">Aegilops squarrosa</name>
    <dbReference type="NCBI Taxonomy" id="37682"/>
    <lineage>
        <taxon>Eukaryota</taxon>
        <taxon>Viridiplantae</taxon>
        <taxon>Streptophyta</taxon>
        <taxon>Embryophyta</taxon>
        <taxon>Tracheophyta</taxon>
        <taxon>Spermatophyta</taxon>
        <taxon>Magnoliopsida</taxon>
        <taxon>Liliopsida</taxon>
        <taxon>Poales</taxon>
        <taxon>Poaceae</taxon>
        <taxon>BOP clade</taxon>
        <taxon>Pooideae</taxon>
        <taxon>Triticodae</taxon>
        <taxon>Triticeae</taxon>
        <taxon>Triticinae</taxon>
        <taxon>Aegilops</taxon>
    </lineage>
</organism>
<proteinExistence type="predicted"/>
<feature type="transmembrane region" description="Helical" evidence="2">
    <location>
        <begin position="144"/>
        <end position="167"/>
    </location>
</feature>
<feature type="transmembrane region" description="Helical" evidence="2">
    <location>
        <begin position="813"/>
        <end position="833"/>
    </location>
</feature>
<dbReference type="EnsemblPlants" id="EMT29679">
    <property type="protein sequence ID" value="EMT29679"/>
    <property type="gene ID" value="F775_15799"/>
</dbReference>
<feature type="transmembrane region" description="Helical" evidence="2">
    <location>
        <begin position="33"/>
        <end position="51"/>
    </location>
</feature>
<feature type="transmembrane region" description="Helical" evidence="2">
    <location>
        <begin position="245"/>
        <end position="268"/>
    </location>
</feature>
<feature type="region of interest" description="Disordered" evidence="1">
    <location>
        <begin position="719"/>
        <end position="763"/>
    </location>
</feature>
<evidence type="ECO:0000313" key="4">
    <source>
        <dbReference type="EnsemblPlants" id="EMT29679"/>
    </source>
</evidence>
<dbReference type="PANTHER" id="PTHR24177">
    <property type="entry name" value="CASKIN"/>
    <property type="match status" value="1"/>
</dbReference>
<evidence type="ECO:0000259" key="3">
    <source>
        <dbReference type="Pfam" id="PF13962"/>
    </source>
</evidence>
<feature type="transmembrane region" description="Helical" evidence="2">
    <location>
        <begin position="578"/>
        <end position="594"/>
    </location>
</feature>
<dbReference type="AlphaFoldDB" id="M8C602"/>
<feature type="domain" description="PGG" evidence="3">
    <location>
        <begin position="570"/>
        <end position="682"/>
    </location>
</feature>
<feature type="transmembrane region" description="Helical" evidence="2">
    <location>
        <begin position="482"/>
        <end position="501"/>
    </location>
</feature>
<feature type="domain" description="PGG" evidence="3">
    <location>
        <begin position="192"/>
        <end position="301"/>
    </location>
</feature>
<feature type="transmembrane region" description="Helical" evidence="2">
    <location>
        <begin position="875"/>
        <end position="896"/>
    </location>
</feature>
<feature type="transmembrane region" description="Helical" evidence="2">
    <location>
        <begin position="309"/>
        <end position="330"/>
    </location>
</feature>
<feature type="transmembrane region" description="Helical" evidence="2">
    <location>
        <begin position="280"/>
        <end position="297"/>
    </location>
</feature>
<protein>
    <recommendedName>
        <fullName evidence="3">PGG domain-containing protein</fullName>
    </recommendedName>
</protein>
<feature type="transmembrane region" description="Helical" evidence="2">
    <location>
        <begin position="768"/>
        <end position="785"/>
    </location>
</feature>
<reference evidence="4" key="1">
    <citation type="submission" date="2015-06" db="UniProtKB">
        <authorList>
            <consortium name="EnsemblPlants"/>
        </authorList>
    </citation>
    <scope>IDENTIFICATION</scope>
</reference>
<feature type="compositionally biased region" description="Low complexity" evidence="1">
    <location>
        <begin position="723"/>
        <end position="745"/>
    </location>
</feature>
<evidence type="ECO:0000256" key="1">
    <source>
        <dbReference type="SAM" id="MobiDB-lite"/>
    </source>
</evidence>
<feature type="transmembrane region" description="Helical" evidence="2">
    <location>
        <begin position="842"/>
        <end position="863"/>
    </location>
</feature>
<dbReference type="PANTHER" id="PTHR24177:SF223">
    <property type="entry name" value="OS06G0293500 PROTEIN"/>
    <property type="match status" value="1"/>
</dbReference>
<feature type="transmembrane region" description="Helical" evidence="2">
    <location>
        <begin position="199"/>
        <end position="216"/>
    </location>
</feature>
<keyword evidence="2" id="KW-0472">Membrane</keyword>
<feature type="domain" description="PGG" evidence="3">
    <location>
        <begin position="398"/>
        <end position="507"/>
    </location>
</feature>